<evidence type="ECO:0000313" key="1">
    <source>
        <dbReference type="EMBL" id="EJW02425.1"/>
    </source>
</evidence>
<proteinExistence type="predicted"/>
<reference evidence="1 2" key="1">
    <citation type="submission" date="2011-08" db="EMBL/GenBank/DDBJ databases">
        <authorList>
            <person name="Liu Z.J."/>
            <person name="Shi F.L."/>
            <person name="Lu J.Q."/>
            <person name="Li M."/>
            <person name="Wang Z.L."/>
        </authorList>
    </citation>
    <scope>NUCLEOTIDE SEQUENCE [LARGE SCALE GENOMIC DNA]</scope>
    <source>
        <strain evidence="1 2">USNM 41457</strain>
    </source>
</reference>
<accession>J9DII0</accession>
<comment type="caution">
    <text evidence="1">The sequence shown here is derived from an EMBL/GenBank/DDBJ whole genome shotgun (WGS) entry which is preliminary data.</text>
</comment>
<dbReference type="InParanoid" id="J9DII0"/>
<organism evidence="1 2">
    <name type="scientific">Edhazardia aedis (strain USNM 41457)</name>
    <name type="common">Microsporidian parasite</name>
    <dbReference type="NCBI Taxonomy" id="1003232"/>
    <lineage>
        <taxon>Eukaryota</taxon>
        <taxon>Fungi</taxon>
        <taxon>Fungi incertae sedis</taxon>
        <taxon>Microsporidia</taxon>
        <taxon>Edhazardia</taxon>
    </lineage>
</organism>
<dbReference type="VEuPathDB" id="MicrosporidiaDB:EDEG_00281"/>
<keyword evidence="2" id="KW-1185">Reference proteome</keyword>
<sequence>MIEEYLISLSKLDEAKNVYQVDHRKTRLIEEEKTRNKGQDRASNMLSTKNYPYFRTKPGSRLKKRFLSLGFKEVNTQMPKYSGSEQFLRVLLIILTIQRTSLKNQ</sequence>
<dbReference type="Proteomes" id="UP000003163">
    <property type="component" value="Unassembled WGS sequence"/>
</dbReference>
<dbReference type="HOGENOM" id="CLU_2236552_0_0_1"/>
<name>J9DII0_EDHAE</name>
<evidence type="ECO:0000313" key="2">
    <source>
        <dbReference type="Proteomes" id="UP000003163"/>
    </source>
</evidence>
<reference evidence="2" key="2">
    <citation type="submission" date="2015-07" db="EMBL/GenBank/DDBJ databases">
        <title>Contrasting host-pathogen interactions and genome evolution in two generalist and specialist microsporidian pathogens of mosquitoes.</title>
        <authorList>
            <consortium name="The Broad Institute Genomics Platform"/>
            <consortium name="The Broad Institute Genome Sequencing Center for Infectious Disease"/>
            <person name="Cuomo C.A."/>
            <person name="Sanscrainte N.D."/>
            <person name="Goldberg J.M."/>
            <person name="Heiman D."/>
            <person name="Young S."/>
            <person name="Zeng Q."/>
            <person name="Becnel J.J."/>
            <person name="Birren B.W."/>
        </authorList>
    </citation>
    <scope>NUCLEOTIDE SEQUENCE [LARGE SCALE GENOMIC DNA]</scope>
    <source>
        <strain evidence="2">USNM 41457</strain>
    </source>
</reference>
<gene>
    <name evidence="1" type="ORF">EDEG_00281</name>
</gene>
<dbReference type="AlphaFoldDB" id="J9DII0"/>
<dbReference type="EMBL" id="AFBI03000003">
    <property type="protein sequence ID" value="EJW02425.1"/>
    <property type="molecule type" value="Genomic_DNA"/>
</dbReference>
<protein>
    <submittedName>
        <fullName evidence="1">Uncharacterized protein</fullName>
    </submittedName>
</protein>